<dbReference type="PROSITE" id="PS00107">
    <property type="entry name" value="PROTEIN_KINASE_ATP"/>
    <property type="match status" value="1"/>
</dbReference>
<dbReference type="SMART" id="SM00220">
    <property type="entry name" value="S_TKc"/>
    <property type="match status" value="1"/>
</dbReference>
<evidence type="ECO:0000256" key="7">
    <source>
        <dbReference type="ARBA" id="ARBA00047899"/>
    </source>
</evidence>
<feature type="binding site" evidence="9">
    <location>
        <position position="156"/>
    </location>
    <ligand>
        <name>ATP</name>
        <dbReference type="ChEBI" id="CHEBI:30616"/>
    </ligand>
</feature>
<evidence type="ECO:0000256" key="10">
    <source>
        <dbReference type="RuleBase" id="RU000304"/>
    </source>
</evidence>
<dbReference type="InterPro" id="IPR008271">
    <property type="entry name" value="Ser/Thr_kinase_AS"/>
</dbReference>
<dbReference type="AlphaFoldDB" id="A0AA39NYA6"/>
<evidence type="ECO:0000313" key="13">
    <source>
        <dbReference type="EMBL" id="KAK0473946.1"/>
    </source>
</evidence>
<organism evidence="13 14">
    <name type="scientific">Armillaria novae-zelandiae</name>
    <dbReference type="NCBI Taxonomy" id="153914"/>
    <lineage>
        <taxon>Eukaryota</taxon>
        <taxon>Fungi</taxon>
        <taxon>Dikarya</taxon>
        <taxon>Basidiomycota</taxon>
        <taxon>Agaricomycotina</taxon>
        <taxon>Agaricomycetes</taxon>
        <taxon>Agaricomycetidae</taxon>
        <taxon>Agaricales</taxon>
        <taxon>Marasmiineae</taxon>
        <taxon>Physalacriaceae</taxon>
        <taxon>Armillaria</taxon>
    </lineage>
</organism>
<feature type="region of interest" description="Disordered" evidence="11">
    <location>
        <begin position="16"/>
        <end position="41"/>
    </location>
</feature>
<evidence type="ECO:0000313" key="14">
    <source>
        <dbReference type="Proteomes" id="UP001175227"/>
    </source>
</evidence>
<evidence type="ECO:0000256" key="4">
    <source>
        <dbReference type="ARBA" id="ARBA00022741"/>
    </source>
</evidence>
<dbReference type="CDD" id="cd14014">
    <property type="entry name" value="STKc_PknB_like"/>
    <property type="match status" value="1"/>
</dbReference>
<dbReference type="Pfam" id="PF00069">
    <property type="entry name" value="Pkinase"/>
    <property type="match status" value="1"/>
</dbReference>
<dbReference type="PROSITE" id="PS50011">
    <property type="entry name" value="PROTEIN_KINASE_DOM"/>
    <property type="match status" value="1"/>
</dbReference>
<proteinExistence type="inferred from homology"/>
<feature type="compositionally biased region" description="Basic residues" evidence="11">
    <location>
        <begin position="16"/>
        <end position="27"/>
    </location>
</feature>
<dbReference type="InterPro" id="IPR000719">
    <property type="entry name" value="Prot_kinase_dom"/>
</dbReference>
<comment type="catalytic activity">
    <reaction evidence="8">
        <text>L-seryl-[protein] + ATP = O-phospho-L-seryl-[protein] + ADP + H(+)</text>
        <dbReference type="Rhea" id="RHEA:17989"/>
        <dbReference type="Rhea" id="RHEA-COMP:9863"/>
        <dbReference type="Rhea" id="RHEA-COMP:11604"/>
        <dbReference type="ChEBI" id="CHEBI:15378"/>
        <dbReference type="ChEBI" id="CHEBI:29999"/>
        <dbReference type="ChEBI" id="CHEBI:30616"/>
        <dbReference type="ChEBI" id="CHEBI:83421"/>
        <dbReference type="ChEBI" id="CHEBI:456216"/>
        <dbReference type="EC" id="2.7.11.1"/>
    </reaction>
</comment>
<dbReference type="EC" id="2.7.11.1" evidence="1"/>
<evidence type="ECO:0000256" key="2">
    <source>
        <dbReference type="ARBA" id="ARBA00022527"/>
    </source>
</evidence>
<dbReference type="EMBL" id="JAUEPR010000030">
    <property type="protein sequence ID" value="KAK0473946.1"/>
    <property type="molecule type" value="Genomic_DNA"/>
</dbReference>
<dbReference type="InterPro" id="IPR011009">
    <property type="entry name" value="Kinase-like_dom_sf"/>
</dbReference>
<dbReference type="SUPFAM" id="SSF56112">
    <property type="entry name" value="Protein kinase-like (PK-like)"/>
    <property type="match status" value="1"/>
</dbReference>
<keyword evidence="3" id="KW-0808">Transferase</keyword>
<evidence type="ECO:0000256" key="6">
    <source>
        <dbReference type="ARBA" id="ARBA00022840"/>
    </source>
</evidence>
<dbReference type="Gene3D" id="1.10.510.10">
    <property type="entry name" value="Transferase(Phosphotransferase) domain 1"/>
    <property type="match status" value="1"/>
</dbReference>
<keyword evidence="4 9" id="KW-0547">Nucleotide-binding</keyword>
<evidence type="ECO:0000256" key="3">
    <source>
        <dbReference type="ARBA" id="ARBA00022679"/>
    </source>
</evidence>
<protein>
    <recommendedName>
        <fullName evidence="1">non-specific serine/threonine protein kinase</fullName>
        <ecNumber evidence="1">2.7.11.1</ecNumber>
    </recommendedName>
</protein>
<keyword evidence="6 9" id="KW-0067">ATP-binding</keyword>
<name>A0AA39NYA6_9AGAR</name>
<dbReference type="GO" id="GO:0004674">
    <property type="term" value="F:protein serine/threonine kinase activity"/>
    <property type="evidence" value="ECO:0007669"/>
    <property type="project" value="UniProtKB-KW"/>
</dbReference>
<evidence type="ECO:0000256" key="5">
    <source>
        <dbReference type="ARBA" id="ARBA00022777"/>
    </source>
</evidence>
<evidence type="ECO:0000256" key="8">
    <source>
        <dbReference type="ARBA" id="ARBA00048679"/>
    </source>
</evidence>
<evidence type="ECO:0000256" key="1">
    <source>
        <dbReference type="ARBA" id="ARBA00012513"/>
    </source>
</evidence>
<dbReference type="InterPro" id="IPR017441">
    <property type="entry name" value="Protein_kinase_ATP_BS"/>
</dbReference>
<dbReference type="GO" id="GO:0005524">
    <property type="term" value="F:ATP binding"/>
    <property type="evidence" value="ECO:0007669"/>
    <property type="project" value="UniProtKB-UniRule"/>
</dbReference>
<dbReference type="InterPro" id="IPR050236">
    <property type="entry name" value="Ser_Thr_kinase_AGC"/>
</dbReference>
<dbReference type="Proteomes" id="UP001175227">
    <property type="component" value="Unassembled WGS sequence"/>
</dbReference>
<evidence type="ECO:0000256" key="9">
    <source>
        <dbReference type="PROSITE-ProRule" id="PRU10141"/>
    </source>
</evidence>
<evidence type="ECO:0000259" key="12">
    <source>
        <dbReference type="PROSITE" id="PS50011"/>
    </source>
</evidence>
<feature type="domain" description="Protein kinase" evidence="12">
    <location>
        <begin position="127"/>
        <end position="394"/>
    </location>
</feature>
<comment type="caution">
    <text evidence="13">The sequence shown here is derived from an EMBL/GenBank/DDBJ whole genome shotgun (WGS) entry which is preliminary data.</text>
</comment>
<dbReference type="PANTHER" id="PTHR24356">
    <property type="entry name" value="SERINE/THREONINE-PROTEIN KINASE"/>
    <property type="match status" value="1"/>
</dbReference>
<comment type="similarity">
    <text evidence="10">Belongs to the protein kinase superfamily.</text>
</comment>
<keyword evidence="14" id="KW-1185">Reference proteome</keyword>
<dbReference type="PROSITE" id="PS00108">
    <property type="entry name" value="PROTEIN_KINASE_ST"/>
    <property type="match status" value="1"/>
</dbReference>
<dbReference type="Gene3D" id="3.30.200.20">
    <property type="entry name" value="Phosphorylase Kinase, domain 1"/>
    <property type="match status" value="1"/>
</dbReference>
<reference evidence="13" key="1">
    <citation type="submission" date="2023-06" db="EMBL/GenBank/DDBJ databases">
        <authorList>
            <consortium name="Lawrence Berkeley National Laboratory"/>
            <person name="Ahrendt S."/>
            <person name="Sahu N."/>
            <person name="Indic B."/>
            <person name="Wong-Bajracharya J."/>
            <person name="Merenyi Z."/>
            <person name="Ke H.-M."/>
            <person name="Monk M."/>
            <person name="Kocsube S."/>
            <person name="Drula E."/>
            <person name="Lipzen A."/>
            <person name="Balint B."/>
            <person name="Henrissat B."/>
            <person name="Andreopoulos B."/>
            <person name="Martin F.M."/>
            <person name="Harder C.B."/>
            <person name="Rigling D."/>
            <person name="Ford K.L."/>
            <person name="Foster G.D."/>
            <person name="Pangilinan J."/>
            <person name="Papanicolaou A."/>
            <person name="Barry K."/>
            <person name="LaButti K."/>
            <person name="Viragh M."/>
            <person name="Koriabine M."/>
            <person name="Yan M."/>
            <person name="Riley R."/>
            <person name="Champramary S."/>
            <person name="Plett K.L."/>
            <person name="Tsai I.J."/>
            <person name="Slot J."/>
            <person name="Sipos G."/>
            <person name="Plett J."/>
            <person name="Nagy L.G."/>
            <person name="Grigoriev I.V."/>
        </authorList>
    </citation>
    <scope>NUCLEOTIDE SEQUENCE</scope>
    <source>
        <strain evidence="13">ICMP 16352</strain>
    </source>
</reference>
<comment type="catalytic activity">
    <reaction evidence="7">
        <text>L-threonyl-[protein] + ATP = O-phospho-L-threonyl-[protein] + ADP + H(+)</text>
        <dbReference type="Rhea" id="RHEA:46608"/>
        <dbReference type="Rhea" id="RHEA-COMP:11060"/>
        <dbReference type="Rhea" id="RHEA-COMP:11605"/>
        <dbReference type="ChEBI" id="CHEBI:15378"/>
        <dbReference type="ChEBI" id="CHEBI:30013"/>
        <dbReference type="ChEBI" id="CHEBI:30616"/>
        <dbReference type="ChEBI" id="CHEBI:61977"/>
        <dbReference type="ChEBI" id="CHEBI:456216"/>
        <dbReference type="EC" id="2.7.11.1"/>
    </reaction>
</comment>
<accession>A0AA39NYA6</accession>
<gene>
    <name evidence="13" type="ORF">IW261DRAFT_663774</name>
</gene>
<keyword evidence="5 13" id="KW-0418">Kinase</keyword>
<evidence type="ECO:0000256" key="11">
    <source>
        <dbReference type="SAM" id="MobiDB-lite"/>
    </source>
</evidence>
<sequence length="442" mass="49592">MPLLSFKRLRAYIRRRTSKGSSARRKSPTFDNAALNRASDMPSPLAHNEVIQEIVMGAMGLIHGRDNVHISTSSPNGQKDIPTATPKPRRAFVEHFQSELRDKTMVPNAPGRQSHFRHNIECDGHNYRFSRVLGRGAHGVVRLAYDGSKDRPVAIKIIDRTQLLIDGVPVAKDEGEDGYISDICRERHALKLAGATGSPFLPTLLSFFQDFQYFYLVMPRYYISLSDRLEELRSLKQVMYMAELRLHAAEIVLAVEALHHYGCFHCDIKPENLMFTDHGHLVLVDFSLAEVGSGILEAGGRGTPGYIPPEALDGRTHYSGHAADIYAMGVVLLQMYLCPRQNDDIFNGNGDVTVSVKATWHHNEEVAGNLIQELMEKNPDLRIPMGVIKAHPFFHPTLDWCKVQNMECGPIRVPCASSETHHTRNFHSTVRHHSEVNGTMCT</sequence>
<keyword evidence="2 10" id="KW-0723">Serine/threonine-protein kinase</keyword>